<sequence>SSYLMVSRIFKQALEDNNFKEQVQELIAYGLKQFNDKYKDNIYGNTPSSSALNAVCTSSEAKVLLFLEIAFSNPGFSNLSSYLMVS</sequence>
<feature type="non-terminal residue" evidence="1">
    <location>
        <position position="86"/>
    </location>
</feature>
<dbReference type="EMBL" id="AZMM01014516">
    <property type="protein sequence ID" value="ETJ30974.1"/>
    <property type="molecule type" value="Genomic_DNA"/>
</dbReference>
<accession>W1XQ45</accession>
<feature type="non-terminal residue" evidence="1">
    <location>
        <position position="1"/>
    </location>
</feature>
<evidence type="ECO:0000313" key="1">
    <source>
        <dbReference type="EMBL" id="ETJ30974.1"/>
    </source>
</evidence>
<reference evidence="1" key="1">
    <citation type="submission" date="2013-12" db="EMBL/GenBank/DDBJ databases">
        <title>A Varibaculum cambriense genome reconstructed from a premature infant gut community with otherwise low bacterial novelty that shifts toward anaerobic metabolism during the third week of life.</title>
        <authorList>
            <person name="Brown C.T."/>
            <person name="Sharon I."/>
            <person name="Thomas B.C."/>
            <person name="Castelle C.J."/>
            <person name="Morowitz M.J."/>
            <person name="Banfield J.F."/>
        </authorList>
    </citation>
    <scope>NUCLEOTIDE SEQUENCE</scope>
</reference>
<comment type="caution">
    <text evidence="1">The sequence shown here is derived from an EMBL/GenBank/DDBJ whole genome shotgun (WGS) entry which is preliminary data.</text>
</comment>
<proteinExistence type="predicted"/>
<organism evidence="1">
    <name type="scientific">human gut metagenome</name>
    <dbReference type="NCBI Taxonomy" id="408170"/>
    <lineage>
        <taxon>unclassified sequences</taxon>
        <taxon>metagenomes</taxon>
        <taxon>organismal metagenomes</taxon>
    </lineage>
</organism>
<gene>
    <name evidence="1" type="ORF">Q604_UNBC14516G0001</name>
</gene>
<name>W1XQ45_9ZZZZ</name>
<protein>
    <submittedName>
        <fullName evidence="1">Type III restriction protein res subunit</fullName>
    </submittedName>
</protein>
<dbReference type="AlphaFoldDB" id="W1XQ45"/>